<gene>
    <name evidence="1" type="ORF">CR203_09340</name>
</gene>
<dbReference type="Pfam" id="PF08807">
    <property type="entry name" value="DUF1798"/>
    <property type="match status" value="1"/>
</dbReference>
<dbReference type="AlphaFoldDB" id="A0A3A9KD38"/>
<evidence type="ECO:0008006" key="3">
    <source>
        <dbReference type="Google" id="ProtNLM"/>
    </source>
</evidence>
<sequence>MTDQELMELKKLTNQLLELNEQAFLYFKEYSQEGKEADFFETVKPFADRVKDSIEIWLPKVSVWLAWEKPDYLHKQQIDQMIENFEVLSVHCFQKDTKKKRFIERYKSIEYTLSLVTFSDKTN</sequence>
<protein>
    <recommendedName>
        <fullName evidence="3">DUF1798 domain-containing protein</fullName>
    </recommendedName>
</protein>
<keyword evidence="2" id="KW-1185">Reference proteome</keyword>
<accession>A0A3A9KD38</accession>
<dbReference type="Proteomes" id="UP000281498">
    <property type="component" value="Unassembled WGS sequence"/>
</dbReference>
<proteinExistence type="predicted"/>
<dbReference type="OrthoDB" id="2361079at2"/>
<dbReference type="RefSeq" id="WP_110935293.1">
    <property type="nucleotide sequence ID" value="NZ_KZ614146.1"/>
</dbReference>
<comment type="caution">
    <text evidence="1">The sequence shown here is derived from an EMBL/GenBank/DDBJ whole genome shotgun (WGS) entry which is preliminary data.</text>
</comment>
<dbReference type="SUPFAM" id="SSF140415">
    <property type="entry name" value="YppE-like"/>
    <property type="match status" value="1"/>
</dbReference>
<organism evidence="1 2">
    <name type="scientific">Salipaludibacillus neizhouensis</name>
    <dbReference type="NCBI Taxonomy" id="885475"/>
    <lineage>
        <taxon>Bacteria</taxon>
        <taxon>Bacillati</taxon>
        <taxon>Bacillota</taxon>
        <taxon>Bacilli</taxon>
        <taxon>Bacillales</taxon>
        <taxon>Bacillaceae</taxon>
    </lineage>
</organism>
<evidence type="ECO:0000313" key="2">
    <source>
        <dbReference type="Proteomes" id="UP000281498"/>
    </source>
</evidence>
<dbReference type="EMBL" id="PDOE01000003">
    <property type="protein sequence ID" value="RKL67543.1"/>
    <property type="molecule type" value="Genomic_DNA"/>
</dbReference>
<reference evidence="1 2" key="1">
    <citation type="submission" date="2017-10" db="EMBL/GenBank/DDBJ databases">
        <title>Bacillus sp. nov., a halophilic bacterium isolated from a Keqin Lake.</title>
        <authorList>
            <person name="Wang H."/>
        </authorList>
    </citation>
    <scope>NUCLEOTIDE SEQUENCE [LARGE SCALE GENOMIC DNA]</scope>
    <source>
        <strain evidence="1 2">KCTC 13187</strain>
    </source>
</reference>
<name>A0A3A9KD38_9BACI</name>
<dbReference type="InterPro" id="IPR014913">
    <property type="entry name" value="YppE-like"/>
</dbReference>
<dbReference type="InterPro" id="IPR023351">
    <property type="entry name" value="YppE-like_sf"/>
</dbReference>
<evidence type="ECO:0000313" key="1">
    <source>
        <dbReference type="EMBL" id="RKL67543.1"/>
    </source>
</evidence>
<dbReference type="Gene3D" id="1.20.120.440">
    <property type="entry name" value="YppE-like"/>
    <property type="match status" value="1"/>
</dbReference>